<dbReference type="AlphaFoldDB" id="A0A8S8X7U1"/>
<protein>
    <submittedName>
        <fullName evidence="2">Uncharacterized protein</fullName>
    </submittedName>
</protein>
<feature type="chain" id="PRO_5035810498" evidence="1">
    <location>
        <begin position="21"/>
        <end position="155"/>
    </location>
</feature>
<evidence type="ECO:0000256" key="1">
    <source>
        <dbReference type="SAM" id="SignalP"/>
    </source>
</evidence>
<name>A0A8S8X7U1_9PROT</name>
<evidence type="ECO:0000313" key="3">
    <source>
        <dbReference type="Proteomes" id="UP000681075"/>
    </source>
</evidence>
<sequence length="155" mass="16427">MPARFLVAAILLLAPVASHATSLDVVVADGANQVPGLRGDDLPRAILNSMQHVAPRDMSVEVAPKGPLPPNRVEWRFHANPYAGGAVKYIGPARSAAERLFGVHRQVTAEAKLFLDGKYQSTVFGEANLAGTADEPSFTALIEGLTTTLLHTPHG</sequence>
<accession>A0A8S8X7U1</accession>
<reference evidence="2" key="1">
    <citation type="submission" date="2021-02" db="EMBL/GenBank/DDBJ databases">
        <title>Genome sequence of Rhodospirillales sp. strain TMPK1 isolated from soil.</title>
        <authorList>
            <person name="Nakai R."/>
            <person name="Kusada H."/>
            <person name="Tamaki H."/>
        </authorList>
    </citation>
    <scope>NUCLEOTIDE SEQUENCE</scope>
    <source>
        <strain evidence="2">TMPK1</strain>
    </source>
</reference>
<proteinExistence type="predicted"/>
<dbReference type="RefSeq" id="WP_420242518.1">
    <property type="nucleotide sequence ID" value="NZ_BOPV01000001.1"/>
</dbReference>
<organism evidence="2 3">
    <name type="scientific">Roseiterribacter gracilis</name>
    <dbReference type="NCBI Taxonomy" id="2812848"/>
    <lineage>
        <taxon>Bacteria</taxon>
        <taxon>Pseudomonadati</taxon>
        <taxon>Pseudomonadota</taxon>
        <taxon>Alphaproteobacteria</taxon>
        <taxon>Rhodospirillales</taxon>
        <taxon>Roseiterribacteraceae</taxon>
        <taxon>Roseiterribacter</taxon>
    </lineage>
</organism>
<dbReference type="EMBL" id="BOPV01000001">
    <property type="protein sequence ID" value="GIL39413.1"/>
    <property type="molecule type" value="Genomic_DNA"/>
</dbReference>
<dbReference type="Proteomes" id="UP000681075">
    <property type="component" value="Unassembled WGS sequence"/>
</dbReference>
<keyword evidence="1" id="KW-0732">Signal</keyword>
<gene>
    <name evidence="2" type="ORF">TMPK1_16500</name>
</gene>
<comment type="caution">
    <text evidence="2">The sequence shown here is derived from an EMBL/GenBank/DDBJ whole genome shotgun (WGS) entry which is preliminary data.</text>
</comment>
<evidence type="ECO:0000313" key="2">
    <source>
        <dbReference type="EMBL" id="GIL39413.1"/>
    </source>
</evidence>
<keyword evidence="3" id="KW-1185">Reference proteome</keyword>
<feature type="signal peptide" evidence="1">
    <location>
        <begin position="1"/>
        <end position="20"/>
    </location>
</feature>